<name>A0A371HIU6_MUCPR</name>
<reference evidence="2" key="1">
    <citation type="submission" date="2018-05" db="EMBL/GenBank/DDBJ databases">
        <title>Draft genome of Mucuna pruriens seed.</title>
        <authorList>
            <person name="Nnadi N.E."/>
            <person name="Vos R."/>
            <person name="Hasami M.H."/>
            <person name="Devisetty U.K."/>
            <person name="Aguiy J.C."/>
        </authorList>
    </citation>
    <scope>NUCLEOTIDE SEQUENCE [LARGE SCALE GENOMIC DNA]</scope>
    <source>
        <strain evidence="2">JCA_2017</strain>
    </source>
</reference>
<feature type="region of interest" description="Disordered" evidence="1">
    <location>
        <begin position="45"/>
        <end position="70"/>
    </location>
</feature>
<comment type="caution">
    <text evidence="2">The sequence shown here is derived from an EMBL/GenBank/DDBJ whole genome shotgun (WGS) entry which is preliminary data.</text>
</comment>
<gene>
    <name evidence="2" type="ORF">CR513_13779</name>
</gene>
<feature type="compositionally biased region" description="Polar residues" evidence="1">
    <location>
        <begin position="11"/>
        <end position="21"/>
    </location>
</feature>
<evidence type="ECO:0000256" key="1">
    <source>
        <dbReference type="SAM" id="MobiDB-lite"/>
    </source>
</evidence>
<keyword evidence="3" id="KW-1185">Reference proteome</keyword>
<dbReference type="AlphaFoldDB" id="A0A371HIU6"/>
<evidence type="ECO:0000313" key="2">
    <source>
        <dbReference type="EMBL" id="RDY02726.1"/>
    </source>
</evidence>
<evidence type="ECO:0000313" key="3">
    <source>
        <dbReference type="Proteomes" id="UP000257109"/>
    </source>
</evidence>
<dbReference type="Proteomes" id="UP000257109">
    <property type="component" value="Unassembled WGS sequence"/>
</dbReference>
<accession>A0A371HIU6</accession>
<feature type="non-terminal residue" evidence="2">
    <location>
        <position position="1"/>
    </location>
</feature>
<dbReference type="EMBL" id="QJKJ01002473">
    <property type="protein sequence ID" value="RDY02726.1"/>
    <property type="molecule type" value="Genomic_DNA"/>
</dbReference>
<protein>
    <submittedName>
        <fullName evidence="2">Uncharacterized protein</fullName>
    </submittedName>
</protein>
<proteinExistence type="predicted"/>
<sequence length="70" mass="7617">MKSKKPISDPKATTLSFNLSDSNKENMPQWGHCKSDASVTEIASRPNSCRASSRQKKVTVASKGAKTVTY</sequence>
<feature type="region of interest" description="Disordered" evidence="1">
    <location>
        <begin position="1"/>
        <end position="31"/>
    </location>
</feature>
<organism evidence="2 3">
    <name type="scientific">Mucuna pruriens</name>
    <name type="common">Velvet bean</name>
    <name type="synonym">Dolichos pruriens</name>
    <dbReference type="NCBI Taxonomy" id="157652"/>
    <lineage>
        <taxon>Eukaryota</taxon>
        <taxon>Viridiplantae</taxon>
        <taxon>Streptophyta</taxon>
        <taxon>Embryophyta</taxon>
        <taxon>Tracheophyta</taxon>
        <taxon>Spermatophyta</taxon>
        <taxon>Magnoliopsida</taxon>
        <taxon>eudicotyledons</taxon>
        <taxon>Gunneridae</taxon>
        <taxon>Pentapetalae</taxon>
        <taxon>rosids</taxon>
        <taxon>fabids</taxon>
        <taxon>Fabales</taxon>
        <taxon>Fabaceae</taxon>
        <taxon>Papilionoideae</taxon>
        <taxon>50 kb inversion clade</taxon>
        <taxon>NPAAA clade</taxon>
        <taxon>indigoferoid/millettioid clade</taxon>
        <taxon>Phaseoleae</taxon>
        <taxon>Mucuna</taxon>
    </lineage>
</organism>